<accession>A0A1X7UDH1</accession>
<protein>
    <recommendedName>
        <fullName evidence="2">RING-type domain-containing protein</fullName>
    </recommendedName>
</protein>
<proteinExistence type="predicted"/>
<name>A0A1X7UDH1_AMPQE</name>
<reference evidence="1" key="1">
    <citation type="submission" date="2017-05" db="UniProtKB">
        <authorList>
            <consortium name="EnsemblMetazoa"/>
        </authorList>
    </citation>
    <scope>IDENTIFICATION</scope>
</reference>
<dbReference type="AlphaFoldDB" id="A0A1X7UDH1"/>
<dbReference type="OrthoDB" id="5986829at2759"/>
<dbReference type="EnsemblMetazoa" id="Aqu2.1.25999_001">
    <property type="protein sequence ID" value="Aqu2.1.25999_001"/>
    <property type="gene ID" value="Aqu2.1.25999"/>
</dbReference>
<evidence type="ECO:0008006" key="2">
    <source>
        <dbReference type="Google" id="ProtNLM"/>
    </source>
</evidence>
<sequence length="178" mass="20081">MSFLKCSRRKIYAVLKNDIGGDYSKSSKIVLSDSEDDFEAPKKKARKDDRLNSVVSELSVIKRSRNGMMEVKENSVIPLGLHRIMRDTFQCKIFHIVHVKPPVIITKCCQSILGCEKCVNQWCNGKEALTKSCPSCNASRGYETMLLSGLDALLNDVQKSIQNEDERDDDELPPINLD</sequence>
<evidence type="ECO:0000313" key="1">
    <source>
        <dbReference type="EnsemblMetazoa" id="Aqu2.1.25999_001"/>
    </source>
</evidence>
<organism evidence="1">
    <name type="scientific">Amphimedon queenslandica</name>
    <name type="common">Sponge</name>
    <dbReference type="NCBI Taxonomy" id="400682"/>
    <lineage>
        <taxon>Eukaryota</taxon>
        <taxon>Metazoa</taxon>
        <taxon>Porifera</taxon>
        <taxon>Demospongiae</taxon>
        <taxon>Heteroscleromorpha</taxon>
        <taxon>Haplosclerida</taxon>
        <taxon>Niphatidae</taxon>
        <taxon>Amphimedon</taxon>
    </lineage>
</organism>
<dbReference type="InParanoid" id="A0A1X7UDH1"/>